<reference evidence="2 4" key="1">
    <citation type="submission" date="2017-11" db="EMBL/GenBank/DDBJ databases">
        <title>The genome of Rhizophagus clarus HR1 reveals common genetic basis of auxotrophy among arbuscular mycorrhizal fungi.</title>
        <authorList>
            <person name="Kobayashi Y."/>
        </authorList>
    </citation>
    <scope>NUCLEOTIDE SEQUENCE [LARGE SCALE GENOMIC DNA]</scope>
    <source>
        <strain evidence="2 4">HR1</strain>
    </source>
</reference>
<feature type="signal peptide" evidence="1">
    <location>
        <begin position="1"/>
        <end position="21"/>
    </location>
</feature>
<keyword evidence="4" id="KW-1185">Reference proteome</keyword>
<dbReference type="EMBL" id="BEXD01001957">
    <property type="protein sequence ID" value="GBB96458.1"/>
    <property type="molecule type" value="Genomic_DNA"/>
</dbReference>
<accession>A0A2Z6RX03</accession>
<evidence type="ECO:0000313" key="2">
    <source>
        <dbReference type="EMBL" id="GBB96458.1"/>
    </source>
</evidence>
<dbReference type="Proteomes" id="UP000615446">
    <property type="component" value="Unassembled WGS sequence"/>
</dbReference>
<evidence type="ECO:0000256" key="1">
    <source>
        <dbReference type="SAM" id="SignalP"/>
    </source>
</evidence>
<proteinExistence type="predicted"/>
<dbReference type="EMBL" id="BLAL01000208">
    <property type="protein sequence ID" value="GES91896.1"/>
    <property type="molecule type" value="Genomic_DNA"/>
</dbReference>
<protein>
    <submittedName>
        <fullName evidence="3">Carbohydrate-binding module family 19 protein</fullName>
    </submittedName>
</protein>
<name>A0A2Z6RX03_9GLOM</name>
<evidence type="ECO:0000313" key="4">
    <source>
        <dbReference type="Proteomes" id="UP000247702"/>
    </source>
</evidence>
<gene>
    <name evidence="3" type="ORF">RCL2_001869500</name>
    <name evidence="2" type="ORF">RclHR1_02760011</name>
</gene>
<evidence type="ECO:0000313" key="3">
    <source>
        <dbReference type="EMBL" id="GES91896.1"/>
    </source>
</evidence>
<organism evidence="2 4">
    <name type="scientific">Rhizophagus clarus</name>
    <dbReference type="NCBI Taxonomy" id="94130"/>
    <lineage>
        <taxon>Eukaryota</taxon>
        <taxon>Fungi</taxon>
        <taxon>Fungi incertae sedis</taxon>
        <taxon>Mucoromycota</taxon>
        <taxon>Glomeromycotina</taxon>
        <taxon>Glomeromycetes</taxon>
        <taxon>Glomerales</taxon>
        <taxon>Glomeraceae</taxon>
        <taxon>Rhizophagus</taxon>
    </lineage>
</organism>
<feature type="chain" id="PRO_5036060168" evidence="1">
    <location>
        <begin position="22"/>
        <end position="127"/>
    </location>
</feature>
<dbReference type="Proteomes" id="UP000247702">
    <property type="component" value="Unassembled WGS sequence"/>
</dbReference>
<comment type="caution">
    <text evidence="2">The sequence shown here is derived from an EMBL/GenBank/DDBJ whole genome shotgun (WGS) entry which is preliminary data.</text>
</comment>
<keyword evidence="1" id="KW-0732">Signal</keyword>
<dbReference type="OrthoDB" id="2362516at2759"/>
<reference evidence="3" key="2">
    <citation type="submission" date="2019-10" db="EMBL/GenBank/DDBJ databases">
        <title>Conservation and host-specific expression of non-tandemly repeated heterogenous ribosome RNA gene in arbuscular mycorrhizal fungi.</title>
        <authorList>
            <person name="Maeda T."/>
            <person name="Kobayashi Y."/>
            <person name="Nakagawa T."/>
            <person name="Ezawa T."/>
            <person name="Yamaguchi K."/>
            <person name="Bino T."/>
            <person name="Nishimoto Y."/>
            <person name="Shigenobu S."/>
            <person name="Kawaguchi M."/>
        </authorList>
    </citation>
    <scope>NUCLEOTIDE SEQUENCE</scope>
    <source>
        <strain evidence="3">HR1</strain>
    </source>
</reference>
<sequence length="127" mass="13655">MKVLIISAIVAILAFATLSSSFVIRNDIASIRKANADDAEALQKSFASLTPNTKCQVGDMACINKAFAQCAPALAKDGSIVNKYQLFPCNTGLECFALPLVLKRGTSLTCTTQEDRDARLDQARNNL</sequence>
<dbReference type="AlphaFoldDB" id="A0A2Z6RX03"/>